<dbReference type="OrthoDB" id="9808022at2"/>
<dbReference type="SFLD" id="SFLDS00029">
    <property type="entry name" value="Radical_SAM"/>
    <property type="match status" value="1"/>
</dbReference>
<reference evidence="12 13" key="1">
    <citation type="submission" date="2016-09" db="EMBL/GenBank/DDBJ databases">
        <authorList>
            <person name="Capua I."/>
            <person name="De Benedictis P."/>
            <person name="Joannis T."/>
            <person name="Lombin L.H."/>
            <person name="Cattoli G."/>
        </authorList>
    </citation>
    <scope>NUCLEOTIDE SEQUENCE [LARGE SCALE GENOMIC DNA]</scope>
    <source>
        <strain evidence="12 13">ANC 4671</strain>
    </source>
</reference>
<comment type="similarity">
    <text evidence="2">Belongs to the anaerobic coproporphyrinogen-III oxidase family. HemW subfamily.</text>
</comment>
<comment type="function">
    <text evidence="10">Probably acts as a heme chaperone, transferring heme to an unknown acceptor. Binds one molecule of heme per monomer, possibly covalently. Binds 1 [4Fe-4S] cluster. The cluster is coordinated with 3 cysteines and an exchangeable S-adenosyl-L-methionine.</text>
</comment>
<dbReference type="SFLD" id="SFLDF00288">
    <property type="entry name" value="HemN-like__clustered_with_nucl"/>
    <property type="match status" value="1"/>
</dbReference>
<protein>
    <recommendedName>
        <fullName evidence="3 10">Heme chaperone HemW</fullName>
    </recommendedName>
</protein>
<dbReference type="SMART" id="SM00729">
    <property type="entry name" value="Elp3"/>
    <property type="match status" value="1"/>
</dbReference>
<dbReference type="SFLD" id="SFLDG01065">
    <property type="entry name" value="anaerobic_coproporphyrinogen-I"/>
    <property type="match status" value="1"/>
</dbReference>
<comment type="caution">
    <text evidence="12">The sequence shown here is derived from an EMBL/GenBank/DDBJ whole genome shotgun (WGS) entry which is preliminary data.</text>
</comment>
<dbReference type="SUPFAM" id="SSF102114">
    <property type="entry name" value="Radical SAM enzymes"/>
    <property type="match status" value="1"/>
</dbReference>
<dbReference type="PANTHER" id="PTHR13932:SF5">
    <property type="entry name" value="RADICAL S-ADENOSYL METHIONINE DOMAIN-CONTAINING PROTEIN 1, MITOCHONDRIAL"/>
    <property type="match status" value="1"/>
</dbReference>
<keyword evidence="8 10" id="KW-0411">Iron-sulfur</keyword>
<sequence>MSYQPQNIPLSLYIHMPWCVRKCPYCDFNSHELAEGQLTQDLEQHYLHALVADLQSQQKFVQDRLIESVFIGGGTPSLISAQGYQWLFSQLQQLVPFRQNCEITMEANPGTLEHAPFADYLQAGINRLSIGVQSFNAEHLQILGRIHDTENARQAIYNAAQAGFKRINVDLMHGLPQQRVEQALYDLNTAIDLGATHISWYQLTIEPNTVFYRSQPTLPDEDVLEQIQQQGEQRLKQHGFFNYEISAWAKELPSQHNLNYWQFGDYLAIGAGAHGKVSLADGVYRFQKTRLPKDYLAKLPAEHVQFKKITDDEMPFEFMMNVLRLTEGAPKDYYTQRTHLSLQSLSGIVQSLQHKNLMQNDSQHFACTKLGRQYLNTVLENFL</sequence>
<dbReference type="AlphaFoldDB" id="A0A1E7R389"/>
<evidence type="ECO:0000313" key="12">
    <source>
        <dbReference type="EMBL" id="OEY93723.1"/>
    </source>
</evidence>
<accession>A0A1E7R389</accession>
<dbReference type="PANTHER" id="PTHR13932">
    <property type="entry name" value="COPROPORPHYRINIGEN III OXIDASE"/>
    <property type="match status" value="1"/>
</dbReference>
<dbReference type="STRING" id="1262585.BJI46_04585"/>
<dbReference type="EMBL" id="MKKK01000045">
    <property type="protein sequence ID" value="OEY93723.1"/>
    <property type="molecule type" value="Genomic_DNA"/>
</dbReference>
<feature type="domain" description="Radical SAM core" evidence="11">
    <location>
        <begin position="4"/>
        <end position="241"/>
    </location>
</feature>
<keyword evidence="10" id="KW-0004">4Fe-4S</keyword>
<dbReference type="Pfam" id="PF04055">
    <property type="entry name" value="Radical_SAM"/>
    <property type="match status" value="1"/>
</dbReference>
<dbReference type="SFLD" id="SFLDG01082">
    <property type="entry name" value="B12-binding_domain_containing"/>
    <property type="match status" value="1"/>
</dbReference>
<evidence type="ECO:0000259" key="11">
    <source>
        <dbReference type="PROSITE" id="PS51918"/>
    </source>
</evidence>
<evidence type="ECO:0000256" key="1">
    <source>
        <dbReference type="ARBA" id="ARBA00001966"/>
    </source>
</evidence>
<dbReference type="InterPro" id="IPR006638">
    <property type="entry name" value="Elp3/MiaA/NifB-like_rSAM"/>
</dbReference>
<evidence type="ECO:0000256" key="8">
    <source>
        <dbReference type="ARBA" id="ARBA00023014"/>
    </source>
</evidence>
<comment type="subcellular location">
    <subcellularLocation>
        <location evidence="10">Cytoplasm</location>
    </subcellularLocation>
</comment>
<dbReference type="InterPro" id="IPR010723">
    <property type="entry name" value="HemN_C"/>
</dbReference>
<dbReference type="CDD" id="cd01335">
    <property type="entry name" value="Radical_SAM"/>
    <property type="match status" value="1"/>
</dbReference>
<dbReference type="GO" id="GO:0005737">
    <property type="term" value="C:cytoplasm"/>
    <property type="evidence" value="ECO:0007669"/>
    <property type="project" value="UniProtKB-SubCell"/>
</dbReference>
<gene>
    <name evidence="12" type="ORF">BJI46_04585</name>
</gene>
<dbReference type="SFLD" id="SFLDF00562">
    <property type="entry name" value="HemN-like__clustered_with_heat"/>
    <property type="match status" value="1"/>
</dbReference>
<dbReference type="RefSeq" id="WP_070070533.1">
    <property type="nucleotide sequence ID" value="NZ_MKKK01000045.1"/>
</dbReference>
<keyword evidence="4 10" id="KW-0349">Heme</keyword>
<evidence type="ECO:0000256" key="7">
    <source>
        <dbReference type="ARBA" id="ARBA00023004"/>
    </source>
</evidence>
<name>A0A1E7R389_9GAMM</name>
<dbReference type="PROSITE" id="PS51918">
    <property type="entry name" value="RADICAL_SAM"/>
    <property type="match status" value="1"/>
</dbReference>
<evidence type="ECO:0000256" key="4">
    <source>
        <dbReference type="ARBA" id="ARBA00022617"/>
    </source>
</evidence>
<evidence type="ECO:0000256" key="10">
    <source>
        <dbReference type="RuleBase" id="RU364116"/>
    </source>
</evidence>
<dbReference type="InterPro" id="IPR034505">
    <property type="entry name" value="Coproporphyrinogen-III_oxidase"/>
</dbReference>
<evidence type="ECO:0000256" key="5">
    <source>
        <dbReference type="ARBA" id="ARBA00022691"/>
    </source>
</evidence>
<dbReference type="InterPro" id="IPR058240">
    <property type="entry name" value="rSAM_sf"/>
</dbReference>
<evidence type="ECO:0000256" key="6">
    <source>
        <dbReference type="ARBA" id="ARBA00022723"/>
    </source>
</evidence>
<dbReference type="GO" id="GO:0004109">
    <property type="term" value="F:coproporphyrinogen oxidase activity"/>
    <property type="evidence" value="ECO:0007669"/>
    <property type="project" value="InterPro"/>
</dbReference>
<dbReference type="InterPro" id="IPR013785">
    <property type="entry name" value="Aldolase_TIM"/>
</dbReference>
<proteinExistence type="inferred from homology"/>
<keyword evidence="7 10" id="KW-0408">Iron</keyword>
<keyword evidence="9 10" id="KW-0143">Chaperone</keyword>
<dbReference type="GO" id="GO:0046872">
    <property type="term" value="F:metal ion binding"/>
    <property type="evidence" value="ECO:0007669"/>
    <property type="project" value="UniProtKB-UniRule"/>
</dbReference>
<keyword evidence="13" id="KW-1185">Reference proteome</keyword>
<dbReference type="InterPro" id="IPR007197">
    <property type="entry name" value="rSAM"/>
</dbReference>
<dbReference type="NCBIfam" id="TIGR00539">
    <property type="entry name" value="hemN_rel"/>
    <property type="match status" value="1"/>
</dbReference>
<dbReference type="Proteomes" id="UP000185895">
    <property type="component" value="Unassembled WGS sequence"/>
</dbReference>
<dbReference type="Pfam" id="PF06969">
    <property type="entry name" value="HemN_C"/>
    <property type="match status" value="1"/>
</dbReference>
<keyword evidence="6 10" id="KW-0479">Metal-binding</keyword>
<comment type="cofactor">
    <cofactor evidence="1">
        <name>[4Fe-4S] cluster</name>
        <dbReference type="ChEBI" id="CHEBI:49883"/>
    </cofactor>
</comment>
<evidence type="ECO:0000313" key="13">
    <source>
        <dbReference type="Proteomes" id="UP000185895"/>
    </source>
</evidence>
<dbReference type="Gene3D" id="3.20.20.70">
    <property type="entry name" value="Aldolase class I"/>
    <property type="match status" value="1"/>
</dbReference>
<evidence type="ECO:0000256" key="9">
    <source>
        <dbReference type="ARBA" id="ARBA00023186"/>
    </source>
</evidence>
<keyword evidence="5 10" id="KW-0949">S-adenosyl-L-methionine</keyword>
<dbReference type="GO" id="GO:0051539">
    <property type="term" value="F:4 iron, 4 sulfur cluster binding"/>
    <property type="evidence" value="ECO:0007669"/>
    <property type="project" value="UniProtKB-UniRule"/>
</dbReference>
<evidence type="ECO:0000256" key="2">
    <source>
        <dbReference type="ARBA" id="ARBA00006100"/>
    </source>
</evidence>
<organism evidence="12 13">
    <name type="scientific">Acinetobacter qingfengensis</name>
    <dbReference type="NCBI Taxonomy" id="1262585"/>
    <lineage>
        <taxon>Bacteria</taxon>
        <taxon>Pseudomonadati</taxon>
        <taxon>Pseudomonadota</taxon>
        <taxon>Gammaproteobacteria</taxon>
        <taxon>Moraxellales</taxon>
        <taxon>Moraxellaceae</taxon>
        <taxon>Acinetobacter</taxon>
    </lineage>
</organism>
<evidence type="ECO:0000256" key="3">
    <source>
        <dbReference type="ARBA" id="ARBA00017228"/>
    </source>
</evidence>
<keyword evidence="10" id="KW-0963">Cytoplasm</keyword>
<dbReference type="InterPro" id="IPR004559">
    <property type="entry name" value="HemW-like"/>
</dbReference>
<dbReference type="GO" id="GO:0006779">
    <property type="term" value="P:porphyrin-containing compound biosynthetic process"/>
    <property type="evidence" value="ECO:0007669"/>
    <property type="project" value="InterPro"/>
</dbReference>